<dbReference type="InterPro" id="IPR011083">
    <property type="entry name" value="Phage_tail_collar_dom"/>
</dbReference>
<protein>
    <submittedName>
        <fullName evidence="3">Phage tail protein</fullName>
    </submittedName>
</protein>
<reference evidence="4" key="1">
    <citation type="journal article" date="2019" name="Int. J. Syst. Evol. Microbiol.">
        <title>The Global Catalogue of Microorganisms (GCM) 10K type strain sequencing project: providing services to taxonomists for standard genome sequencing and annotation.</title>
        <authorList>
            <consortium name="The Broad Institute Genomics Platform"/>
            <consortium name="The Broad Institute Genome Sequencing Center for Infectious Disease"/>
            <person name="Wu L."/>
            <person name="Ma J."/>
        </authorList>
    </citation>
    <scope>NUCLEOTIDE SEQUENCE [LARGE SCALE GENOMIC DNA]</scope>
    <source>
        <strain evidence="4">CGMCC 1.13666</strain>
    </source>
</reference>
<dbReference type="Pfam" id="PF07484">
    <property type="entry name" value="Collar"/>
    <property type="match status" value="1"/>
</dbReference>
<dbReference type="PANTHER" id="PTHR35191:SF1">
    <property type="entry name" value="PROPHAGE SIDE TAIL FIBER PROTEIN HOMOLOG STFQ-RELATED"/>
    <property type="match status" value="1"/>
</dbReference>
<gene>
    <name evidence="3" type="ORF">ACFQH5_11670</name>
</gene>
<dbReference type="Gene3D" id="3.90.1340.10">
    <property type="entry name" value="Phage tail collar domain"/>
    <property type="match status" value="1"/>
</dbReference>
<organism evidence="3 4">
    <name type="scientific">Halomonas salifodinae</name>
    <dbReference type="NCBI Taxonomy" id="438745"/>
    <lineage>
        <taxon>Bacteria</taxon>
        <taxon>Pseudomonadati</taxon>
        <taxon>Pseudomonadota</taxon>
        <taxon>Gammaproteobacteria</taxon>
        <taxon>Oceanospirillales</taxon>
        <taxon>Halomonadaceae</taxon>
        <taxon>Halomonas</taxon>
    </lineage>
</organism>
<feature type="domain" description="Phage tail fibre protein N-terminal" evidence="2">
    <location>
        <begin position="7"/>
        <end position="153"/>
    </location>
</feature>
<comment type="caution">
    <text evidence="3">The sequence shown here is derived from an EMBL/GenBank/DDBJ whole genome shotgun (WGS) entry which is preliminary data.</text>
</comment>
<evidence type="ECO:0000313" key="4">
    <source>
        <dbReference type="Proteomes" id="UP001596411"/>
    </source>
</evidence>
<accession>A0ABW2EW05</accession>
<proteinExistence type="predicted"/>
<dbReference type="EMBL" id="JBHSZP010000023">
    <property type="protein sequence ID" value="MFC7090205.1"/>
    <property type="molecule type" value="Genomic_DNA"/>
</dbReference>
<dbReference type="Pfam" id="PF12571">
    <property type="entry name" value="Phage_tail_fib"/>
    <property type="match status" value="1"/>
</dbReference>
<evidence type="ECO:0000313" key="3">
    <source>
        <dbReference type="EMBL" id="MFC7090205.1"/>
    </source>
</evidence>
<name>A0ABW2EW05_9GAMM</name>
<sequence>MIDQNSTFGGFLTDVGEAKQANANALGQPWKLTHMLLGDANGTDPVPQPDQTTLINQVYRAAINQLSVDPANPAILIAELVLPPNVGGWWIRELGLEDEDGDFVAVANCPPSYKPLLAQGSGRNQVVRMHLIVSNTANVELKIDPSVVLATRQYADDGDAAVRATTQFATYDPTRIYTTGEVVRGSNGAFYEFYDRDQVGTVQGVDPTNPANRPHIWMEWDGVKPGATIEWRSETLPEGYIENDGSEVSRGDYRRVFSAIGTLYGAGDGNTTFQLPDDRGEFKRGWDHGRGIDSGRQLGSHQLDAFQDHFHYLPTTTGSGGNSIEGDVNAAFYDHEYPSGAIRDPRAGGGGDNNGVAAGVYLRTYYASSIAPSNWKIASETRPRNNAVIYLTKI</sequence>
<evidence type="ECO:0000259" key="2">
    <source>
        <dbReference type="Pfam" id="PF12571"/>
    </source>
</evidence>
<dbReference type="PANTHER" id="PTHR35191">
    <property type="entry name" value="PROPHAGE SIDE TAIL FIBER PROTEIN HOMOLOG STFQ-RELATED"/>
    <property type="match status" value="1"/>
</dbReference>
<feature type="domain" description="Phage tail collar" evidence="1">
    <location>
        <begin position="226"/>
        <end position="282"/>
    </location>
</feature>
<keyword evidence="4" id="KW-1185">Reference proteome</keyword>
<evidence type="ECO:0000259" key="1">
    <source>
        <dbReference type="Pfam" id="PF07484"/>
    </source>
</evidence>
<dbReference type="Proteomes" id="UP001596411">
    <property type="component" value="Unassembled WGS sequence"/>
</dbReference>
<dbReference type="SUPFAM" id="SSF88874">
    <property type="entry name" value="Receptor-binding domain of short tail fibre protein gp12"/>
    <property type="match status" value="1"/>
</dbReference>
<dbReference type="InterPro" id="IPR051934">
    <property type="entry name" value="Phage_Tail_Fiber_Structural"/>
</dbReference>
<dbReference type="RefSeq" id="WP_346064181.1">
    <property type="nucleotide sequence ID" value="NZ_BAAADR010000045.1"/>
</dbReference>
<dbReference type="InterPro" id="IPR037053">
    <property type="entry name" value="Phage_tail_collar_dom_sf"/>
</dbReference>
<dbReference type="InterPro" id="IPR022225">
    <property type="entry name" value="Phage_tail_fibre_N"/>
</dbReference>